<dbReference type="PANTHER" id="PTHR33990:SF1">
    <property type="entry name" value="PROTEIN YJDN"/>
    <property type="match status" value="1"/>
</dbReference>
<dbReference type="EMBL" id="FNUT01000002">
    <property type="protein sequence ID" value="SEF75294.1"/>
    <property type="molecule type" value="Genomic_DNA"/>
</dbReference>
<dbReference type="Gene3D" id="3.10.180.10">
    <property type="entry name" value="2,3-Dihydroxybiphenyl 1,2-Dioxygenase, domain 1"/>
    <property type="match status" value="1"/>
</dbReference>
<sequence length="147" mass="16700">MARVHAYLNFNGDCRQAFEFYETVFKTENLGTHTYGDMPADPNFPLAEDAKDKVMHTAIHINPETMLMGADVLPGFGQPLSQGNGTYIMLDTKDIAEAEELFQALSKDAKVIEMQLEETFFAERFASLQDKFGVYWMIHFEGNKKMS</sequence>
<evidence type="ECO:0000259" key="1">
    <source>
        <dbReference type="Pfam" id="PF06983"/>
    </source>
</evidence>
<protein>
    <submittedName>
        <fullName evidence="2">PhnB protein</fullName>
    </submittedName>
</protein>
<dbReference type="InterPro" id="IPR029068">
    <property type="entry name" value="Glyas_Bleomycin-R_OHBP_Dase"/>
</dbReference>
<name>A0A1H5UJV5_9SPHI</name>
<organism evidence="2 3">
    <name type="scientific">Sphingobacterium lactis</name>
    <dbReference type="NCBI Taxonomy" id="797291"/>
    <lineage>
        <taxon>Bacteria</taxon>
        <taxon>Pseudomonadati</taxon>
        <taxon>Bacteroidota</taxon>
        <taxon>Sphingobacteriia</taxon>
        <taxon>Sphingobacteriales</taxon>
        <taxon>Sphingobacteriaceae</taxon>
        <taxon>Sphingobacterium</taxon>
    </lineage>
</organism>
<accession>A0A1H5UJV5</accession>
<reference evidence="3" key="1">
    <citation type="submission" date="2016-10" db="EMBL/GenBank/DDBJ databases">
        <authorList>
            <person name="Varghese N."/>
            <person name="Submissions S."/>
        </authorList>
    </citation>
    <scope>NUCLEOTIDE SEQUENCE [LARGE SCALE GENOMIC DNA]</scope>
    <source>
        <strain evidence="3">DSM 22361</strain>
    </source>
</reference>
<dbReference type="OrthoDB" id="9795306at2"/>
<dbReference type="Proteomes" id="UP000236731">
    <property type="component" value="Unassembled WGS sequence"/>
</dbReference>
<dbReference type="CDD" id="cd06588">
    <property type="entry name" value="PhnB_like"/>
    <property type="match status" value="1"/>
</dbReference>
<feature type="domain" description="PhnB-like" evidence="1">
    <location>
        <begin position="5"/>
        <end position="138"/>
    </location>
</feature>
<proteinExistence type="predicted"/>
<dbReference type="PANTHER" id="PTHR33990">
    <property type="entry name" value="PROTEIN YJDN-RELATED"/>
    <property type="match status" value="1"/>
</dbReference>
<dbReference type="Pfam" id="PF06983">
    <property type="entry name" value="3-dmu-9_3-mt"/>
    <property type="match status" value="1"/>
</dbReference>
<dbReference type="RefSeq" id="WP_103905332.1">
    <property type="nucleotide sequence ID" value="NZ_CP049246.1"/>
</dbReference>
<evidence type="ECO:0000313" key="2">
    <source>
        <dbReference type="EMBL" id="SEF75294.1"/>
    </source>
</evidence>
<dbReference type="AlphaFoldDB" id="A0A1H5UJV5"/>
<evidence type="ECO:0000313" key="3">
    <source>
        <dbReference type="Proteomes" id="UP000236731"/>
    </source>
</evidence>
<dbReference type="SUPFAM" id="SSF54593">
    <property type="entry name" value="Glyoxalase/Bleomycin resistance protein/Dihydroxybiphenyl dioxygenase"/>
    <property type="match status" value="1"/>
</dbReference>
<gene>
    <name evidence="2" type="ORF">SAMN05421877_102322</name>
</gene>
<dbReference type="InterPro" id="IPR028973">
    <property type="entry name" value="PhnB-like"/>
</dbReference>
<keyword evidence="3" id="KW-1185">Reference proteome</keyword>